<dbReference type="Proteomes" id="UP001521116">
    <property type="component" value="Unassembled WGS sequence"/>
</dbReference>
<evidence type="ECO:0008006" key="3">
    <source>
        <dbReference type="Google" id="ProtNLM"/>
    </source>
</evidence>
<reference evidence="1 2" key="1">
    <citation type="submission" date="2024-02" db="EMBL/GenBank/DDBJ databases">
        <title>De novo assembly and annotation of 12 fungi associated with fruit tree decline syndrome in Ontario, Canada.</title>
        <authorList>
            <person name="Sulman M."/>
            <person name="Ellouze W."/>
            <person name="Ilyukhin E."/>
        </authorList>
    </citation>
    <scope>NUCLEOTIDE SEQUENCE [LARGE SCALE GENOMIC DNA]</scope>
    <source>
        <strain evidence="1 2">M1-105</strain>
    </source>
</reference>
<sequence>MTSSDAFSTVANAFSVVGLADIVFKYGREVCETLVRIHNAPKEIQELLGEVKDVEDHVVRTRIFLVDFERSTLSKSNKQTIPAIRKLLARCQIEFDFILKSVKETTVTATDGWFGRFSKSTRWVWNEQDIALSRRRLGRLREELDSTLTLAGRESDIAIHTEMTNVHADVAQMSADSNAAFADLSTATATIDNKVDSVSTDIRTLHGENASQLSGITTTLTRVRDENKAGSAEIGRQLNTAADNSETQFCTLRKEINGGSRSVRQDLKAMSKNIKTSTRQHTRQQNSANARLMARFDQIESALTENLATINLTQTAEAFTFEGSNLESATLPLSLLHSELIKALPALKSEGKIKISQDEASWIQPLDVSRPL</sequence>
<accession>A0ABR3TCZ5</accession>
<evidence type="ECO:0000313" key="2">
    <source>
        <dbReference type="Proteomes" id="UP001521116"/>
    </source>
</evidence>
<proteinExistence type="predicted"/>
<keyword evidence="2" id="KW-1185">Reference proteome</keyword>
<gene>
    <name evidence="1" type="ORF">SLS56_000576</name>
</gene>
<protein>
    <recommendedName>
        <fullName evidence="3">Fungal N-terminal domain-containing protein</fullName>
    </recommendedName>
</protein>
<name>A0ABR3TCZ5_9PEZI</name>
<comment type="caution">
    <text evidence="1">The sequence shown here is derived from an EMBL/GenBank/DDBJ whole genome shotgun (WGS) entry which is preliminary data.</text>
</comment>
<dbReference type="EMBL" id="JAJVDC020000003">
    <property type="protein sequence ID" value="KAL1637438.1"/>
    <property type="molecule type" value="Genomic_DNA"/>
</dbReference>
<evidence type="ECO:0000313" key="1">
    <source>
        <dbReference type="EMBL" id="KAL1637438.1"/>
    </source>
</evidence>
<organism evidence="1 2">
    <name type="scientific">Neofusicoccum ribis</name>
    <dbReference type="NCBI Taxonomy" id="45134"/>
    <lineage>
        <taxon>Eukaryota</taxon>
        <taxon>Fungi</taxon>
        <taxon>Dikarya</taxon>
        <taxon>Ascomycota</taxon>
        <taxon>Pezizomycotina</taxon>
        <taxon>Dothideomycetes</taxon>
        <taxon>Dothideomycetes incertae sedis</taxon>
        <taxon>Botryosphaeriales</taxon>
        <taxon>Botryosphaeriaceae</taxon>
        <taxon>Neofusicoccum</taxon>
    </lineage>
</organism>